<dbReference type="InterPro" id="IPR029058">
    <property type="entry name" value="AB_hydrolase_fold"/>
</dbReference>
<protein>
    <submittedName>
        <fullName evidence="5">Alpha/beta hydrolase</fullName>
    </submittedName>
</protein>
<comment type="similarity">
    <text evidence="1">Belongs to the 'GDXG' lipolytic enzyme family.</text>
</comment>
<dbReference type="Proteomes" id="UP000523362">
    <property type="component" value="Unassembled WGS sequence"/>
</dbReference>
<dbReference type="Pfam" id="PF07859">
    <property type="entry name" value="Abhydrolase_3"/>
    <property type="match status" value="1"/>
</dbReference>
<accession>A0A7X0X2N6</accession>
<comment type="caution">
    <text evidence="5">The sequence shown here is derived from an EMBL/GenBank/DDBJ whole genome shotgun (WGS) entry which is preliminary data.</text>
</comment>
<dbReference type="Gene3D" id="3.40.50.1820">
    <property type="entry name" value="alpha/beta hydrolase"/>
    <property type="match status" value="1"/>
</dbReference>
<dbReference type="PANTHER" id="PTHR48081">
    <property type="entry name" value="AB HYDROLASE SUPERFAMILY PROTEIN C4A8.06C"/>
    <property type="match status" value="1"/>
</dbReference>
<dbReference type="PROSITE" id="PS01174">
    <property type="entry name" value="LIPASE_GDXG_SER"/>
    <property type="match status" value="1"/>
</dbReference>
<dbReference type="InterPro" id="IPR013094">
    <property type="entry name" value="AB_hydrolase_3"/>
</dbReference>
<evidence type="ECO:0000256" key="3">
    <source>
        <dbReference type="PROSITE-ProRule" id="PRU10038"/>
    </source>
</evidence>
<feature type="domain" description="Alpha/beta hydrolase fold-3" evidence="4">
    <location>
        <begin position="127"/>
        <end position="347"/>
    </location>
</feature>
<dbReference type="GO" id="GO:0016787">
    <property type="term" value="F:hydrolase activity"/>
    <property type="evidence" value="ECO:0007669"/>
    <property type="project" value="UniProtKB-KW"/>
</dbReference>
<dbReference type="RefSeq" id="WP_185383874.1">
    <property type="nucleotide sequence ID" value="NZ_JAARRG010000006.1"/>
</dbReference>
<dbReference type="InterPro" id="IPR033140">
    <property type="entry name" value="Lipase_GDXG_put_SER_AS"/>
</dbReference>
<evidence type="ECO:0000259" key="4">
    <source>
        <dbReference type="Pfam" id="PF07859"/>
    </source>
</evidence>
<evidence type="ECO:0000256" key="2">
    <source>
        <dbReference type="ARBA" id="ARBA00022801"/>
    </source>
</evidence>
<dbReference type="PANTHER" id="PTHR48081:SF8">
    <property type="entry name" value="ALPHA_BETA HYDROLASE FOLD-3 DOMAIN-CONTAINING PROTEIN-RELATED"/>
    <property type="match status" value="1"/>
</dbReference>
<evidence type="ECO:0000313" key="5">
    <source>
        <dbReference type="EMBL" id="MBC1486501.1"/>
    </source>
</evidence>
<sequence length="372" mass="40432">MHYEEALKFLKTNTTTQQDESTEVIFKMAADTTPGNLDPFLLKDREKELEGTNAAIEGMPQEFTMPDFSNLEIATGAALQMRASMGSPNNDLSQGVTTENYTVQGEYGDIPVRVYHHKSQNELAPALIFYHGGGFVGGTPDVVENFCKGITEKLPAVVINVDYHLAPEFPAPAAPKDCFSVLNWVVENSAKLRVDANKIGVSGDSAGGTLAAAVSYMDREAKTNYVGFQALLYPSLTLIDGDNDKYQWDITKFGAQEATLPLVAPGIIGMNSSGLLLRTAYVRDENPASPIYSPLSAPDKSIYPPTLLVSAEFDALRPFAAVFATQLIASGVKTKAIVYQGMCHAFIDKYGIFPQAEDAADEVVQMMKEIFE</sequence>
<name>A0A7X0X2N6_LISSE</name>
<reference evidence="5 6" key="1">
    <citation type="submission" date="2020-03" db="EMBL/GenBank/DDBJ databases">
        <title>Soil Listeria distribution.</title>
        <authorList>
            <person name="Liao J."/>
            <person name="Wiedmann M."/>
        </authorList>
    </citation>
    <scope>NUCLEOTIDE SEQUENCE [LARGE SCALE GENOMIC DNA]</scope>
    <source>
        <strain evidence="5 6">FSL L7-1560</strain>
    </source>
</reference>
<dbReference type="AlphaFoldDB" id="A0A7X0X2N6"/>
<dbReference type="InterPro" id="IPR050300">
    <property type="entry name" value="GDXG_lipolytic_enzyme"/>
</dbReference>
<keyword evidence="2 5" id="KW-0378">Hydrolase</keyword>
<proteinExistence type="inferred from homology"/>
<feature type="active site" evidence="3">
    <location>
        <position position="205"/>
    </location>
</feature>
<evidence type="ECO:0000256" key="1">
    <source>
        <dbReference type="ARBA" id="ARBA00010515"/>
    </source>
</evidence>
<gene>
    <name evidence="5" type="ORF">HB897_09705</name>
</gene>
<evidence type="ECO:0000313" key="6">
    <source>
        <dbReference type="Proteomes" id="UP000523362"/>
    </source>
</evidence>
<dbReference type="SUPFAM" id="SSF53474">
    <property type="entry name" value="alpha/beta-Hydrolases"/>
    <property type="match status" value="1"/>
</dbReference>
<organism evidence="5 6">
    <name type="scientific">Listeria seeligeri</name>
    <dbReference type="NCBI Taxonomy" id="1640"/>
    <lineage>
        <taxon>Bacteria</taxon>
        <taxon>Bacillati</taxon>
        <taxon>Bacillota</taxon>
        <taxon>Bacilli</taxon>
        <taxon>Bacillales</taxon>
        <taxon>Listeriaceae</taxon>
        <taxon>Listeria</taxon>
    </lineage>
</organism>
<dbReference type="EMBL" id="JAARRG010000006">
    <property type="protein sequence ID" value="MBC1486501.1"/>
    <property type="molecule type" value="Genomic_DNA"/>
</dbReference>